<dbReference type="VEuPathDB" id="FungiDB:SeMB42_g07899"/>
<evidence type="ECO:0000313" key="3">
    <source>
        <dbReference type="Proteomes" id="UP000317494"/>
    </source>
</evidence>
<dbReference type="EMBL" id="QEAN01000671">
    <property type="protein sequence ID" value="TPX30571.1"/>
    <property type="molecule type" value="Genomic_DNA"/>
</dbReference>
<dbReference type="AlphaFoldDB" id="A0A507BTH2"/>
<accession>A0A507BTH2</accession>
<evidence type="ECO:0000256" key="1">
    <source>
        <dbReference type="SAM" id="MobiDB-lite"/>
    </source>
</evidence>
<reference evidence="2 3" key="1">
    <citation type="journal article" date="2019" name="Sci. Rep.">
        <title>Comparative genomics of chytrid fungi reveal insights into the obligate biotrophic and pathogenic lifestyle of Synchytrium endobioticum.</title>
        <authorList>
            <person name="van de Vossenberg B.T.L.H."/>
            <person name="Warris S."/>
            <person name="Nguyen H.D.T."/>
            <person name="van Gent-Pelzer M.P.E."/>
            <person name="Joly D.L."/>
            <person name="van de Geest H.C."/>
            <person name="Bonants P.J.M."/>
            <person name="Smith D.S."/>
            <person name="Levesque C.A."/>
            <person name="van der Lee T.A.J."/>
        </authorList>
    </citation>
    <scope>NUCLEOTIDE SEQUENCE [LARGE SCALE GENOMIC DNA]</scope>
    <source>
        <strain evidence="2 3">MB42</strain>
    </source>
</reference>
<name>A0A507BTH2_9FUNG</name>
<sequence length="232" mass="25413">MKKQHKSSEQGRCMSNAEYSGDSPAVIGRAWPTTKRDNSGDPAARIGQASTFSGFYCKIQQTRGTPQPPADKQMSKKRNPAGLIHARHSSDPCVSLEQGKKIVHVVKTLHKSWNNGLISADRSNMATLLLTIPSSKFKSSARDLSSPILILLFRVHTLGSSPNAWVTLKFDSGHKSLFLIQLTHGEGNTSSRSSLDSDLEAFSHNPTHGSFTALAFQPTVNTNYANQRFLSY</sequence>
<evidence type="ECO:0000313" key="2">
    <source>
        <dbReference type="EMBL" id="TPX30571.1"/>
    </source>
</evidence>
<organism evidence="2 3">
    <name type="scientific">Synchytrium endobioticum</name>
    <dbReference type="NCBI Taxonomy" id="286115"/>
    <lineage>
        <taxon>Eukaryota</taxon>
        <taxon>Fungi</taxon>
        <taxon>Fungi incertae sedis</taxon>
        <taxon>Chytridiomycota</taxon>
        <taxon>Chytridiomycota incertae sedis</taxon>
        <taxon>Chytridiomycetes</taxon>
        <taxon>Synchytriales</taxon>
        <taxon>Synchytriaceae</taxon>
        <taxon>Synchytrium</taxon>
    </lineage>
</organism>
<keyword evidence="3" id="KW-1185">Reference proteome</keyword>
<comment type="caution">
    <text evidence="2">The sequence shown here is derived from an EMBL/GenBank/DDBJ whole genome shotgun (WGS) entry which is preliminary data.</text>
</comment>
<protein>
    <submittedName>
        <fullName evidence="2">Uncharacterized protein</fullName>
    </submittedName>
</protein>
<proteinExistence type="predicted"/>
<feature type="region of interest" description="Disordered" evidence="1">
    <location>
        <begin position="1"/>
        <end position="45"/>
    </location>
</feature>
<dbReference type="Proteomes" id="UP000317494">
    <property type="component" value="Unassembled WGS sequence"/>
</dbReference>
<gene>
    <name evidence="2" type="ORF">SeMB42_g07899</name>
</gene>
<dbReference type="STRING" id="286115.A0A507BTH2"/>